<dbReference type="Pfam" id="PF21049">
    <property type="entry name" value="CFA69_ARM_rpt"/>
    <property type="match status" value="2"/>
</dbReference>
<comment type="caution">
    <text evidence="3">The sequence shown here is derived from an EMBL/GenBank/DDBJ whole genome shotgun (WGS) entry which is preliminary data.</text>
</comment>
<feature type="compositionally biased region" description="Polar residues" evidence="1">
    <location>
        <begin position="1"/>
        <end position="10"/>
    </location>
</feature>
<dbReference type="InterPro" id="IPR048732">
    <property type="entry name" value="CFA69"/>
</dbReference>
<sequence length="1047" mass="120034">MNSPVYSLATSNSKKSSEQSEKSKKAKKKREITCTSSESSSHTKFYRKPRHEEDFKEITRREYNCISPTISSSDTFGCIHGPEGIQYDTETLLKRQFLKEVDPLTIPRKWNDECPPSFGWDIAEKIVFLIQDTNALQQLDRFQALLREFAKTSCNGYRVDTLSNLYVIVDYLMNKIHQEPSLKENFVELLTNITKPILLKGMSDVVKYFDAVRNHLGFMVYLLMSLEEDYLFDIISKAIIFHLSASDAVRGPNSVRLRHAVAAADILLEPTVRMLAIARPHRFPTYLVIALLLACHTEENCIDMMKENIIENIFYRFNPYFPYKDLPNYDINPADCQDMNVKLGDSSVHMNKTLTLLLILLKTTKKFLEKNPQHIALLPCPDKNCMSCFNWAYRYECRARHHNHERITLTVIAAALLKCFGPRLIGLSSLMPDIITLSVLTEIPPRDDWTSTVNFDPMQQDVLFKTILIKFVVDLLKAFPFNKFMVKSRYWILGLMYLIDPGLCQLRTHWSPALFAEIRKTSLQALVCTLPLLDPAWVKEYELIRRIMWYIEWYTEFPYEVSTLYWCVRLLQVAVYHRKNVVRETSIQDLFDTHGIIILMHLCSTILFQKMPPVEKSQAVLAVCLRLLSSSAHSDTNRAVNCKVYPSIKWPISINNLARDMLDDVLYCLERNFIVSDRWLISLLNFIWEGVIWKEEYRKNFVRDNGVYNLLDIVTMTRPPVQCLALALVCDVARAADAVGHLVTWRACLGASNASPILVKRGATVATLIAAVFRSECESGGIKLSEIGVLEDMEHPIMAELESEVFRNQESYDPHMRCHRTPACISTAGMAGSRMSKAFALLHMLSEDLASKADLADEAYNLYKNIALSMEDEAILVLCSNYLTLKLNEVWAETKVQSPGCIPEDEIILDEFLSIGKGWAIEIKQQQEDVIARHLKKESDEENSLYAFLERIRLNIALDALKTVRCVSRSADRQRVTHALLHDAVFGHHRRSNFAKKLNAPVIRTYTAPLDDTNMTGQNIKVYSILRNDQANNLENLRSLSEIHTNE</sequence>
<dbReference type="GO" id="GO:1902093">
    <property type="term" value="P:positive regulation of flagellated sperm motility"/>
    <property type="evidence" value="ECO:0007669"/>
    <property type="project" value="TreeGrafter"/>
</dbReference>
<dbReference type="Proteomes" id="UP000494106">
    <property type="component" value="Unassembled WGS sequence"/>
</dbReference>
<protein>
    <recommendedName>
        <fullName evidence="2">Cilia- and flagella-associated protein 69 ARM repeats domain-containing protein</fullName>
    </recommendedName>
</protein>
<dbReference type="PANTHER" id="PTHR14716">
    <property type="entry name" value="CILIA- AND FLAGELLA-ASSOCIATED PROTEIN 69"/>
    <property type="match status" value="1"/>
</dbReference>
<gene>
    <name evidence="3" type="ORF">APLA_LOCUS16852</name>
</gene>
<organism evidence="3 4">
    <name type="scientific">Arctia plantaginis</name>
    <name type="common">Wood tiger moth</name>
    <name type="synonym">Phalaena plantaginis</name>
    <dbReference type="NCBI Taxonomy" id="874455"/>
    <lineage>
        <taxon>Eukaryota</taxon>
        <taxon>Metazoa</taxon>
        <taxon>Ecdysozoa</taxon>
        <taxon>Arthropoda</taxon>
        <taxon>Hexapoda</taxon>
        <taxon>Insecta</taxon>
        <taxon>Pterygota</taxon>
        <taxon>Neoptera</taxon>
        <taxon>Endopterygota</taxon>
        <taxon>Lepidoptera</taxon>
        <taxon>Glossata</taxon>
        <taxon>Ditrysia</taxon>
        <taxon>Noctuoidea</taxon>
        <taxon>Erebidae</taxon>
        <taxon>Arctiinae</taxon>
        <taxon>Arctia</taxon>
    </lineage>
</organism>
<dbReference type="GO" id="GO:0097730">
    <property type="term" value="C:non-motile cilium"/>
    <property type="evidence" value="ECO:0007669"/>
    <property type="project" value="TreeGrafter"/>
</dbReference>
<accession>A0A8S1BIC3</accession>
<feature type="compositionally biased region" description="Polar residues" evidence="1">
    <location>
        <begin position="33"/>
        <end position="43"/>
    </location>
</feature>
<dbReference type="InterPro" id="IPR048733">
    <property type="entry name" value="CFA69_ARM_dom"/>
</dbReference>
<evidence type="ECO:0000313" key="3">
    <source>
        <dbReference type="EMBL" id="CAB3259076.1"/>
    </source>
</evidence>
<dbReference type="AlphaFoldDB" id="A0A8S1BIC3"/>
<evidence type="ECO:0000259" key="2">
    <source>
        <dbReference type="Pfam" id="PF21049"/>
    </source>
</evidence>
<dbReference type="PANTHER" id="PTHR14716:SF0">
    <property type="entry name" value="CILIA- AND FLAGELLA-ASSOCIATED PROTEIN 69"/>
    <property type="match status" value="1"/>
</dbReference>
<name>A0A8S1BIC3_ARCPL</name>
<reference evidence="3 4" key="1">
    <citation type="submission" date="2020-04" db="EMBL/GenBank/DDBJ databases">
        <authorList>
            <person name="Wallbank WR R."/>
            <person name="Pardo Diaz C."/>
            <person name="Kozak K."/>
            <person name="Martin S."/>
            <person name="Jiggins C."/>
            <person name="Moest M."/>
            <person name="Warren A I."/>
            <person name="Byers J.R.P. K."/>
            <person name="Montejo-Kovacevich G."/>
            <person name="Yen C E."/>
        </authorList>
    </citation>
    <scope>NUCLEOTIDE SEQUENCE [LARGE SCALE GENOMIC DNA]</scope>
</reference>
<feature type="domain" description="Cilia- and flagella-associated protein 69 ARM repeats" evidence="2">
    <location>
        <begin position="124"/>
        <end position="319"/>
    </location>
</feature>
<dbReference type="OrthoDB" id="191673at2759"/>
<evidence type="ECO:0000313" key="4">
    <source>
        <dbReference type="Proteomes" id="UP000494106"/>
    </source>
</evidence>
<feature type="region of interest" description="Disordered" evidence="1">
    <location>
        <begin position="1"/>
        <end position="49"/>
    </location>
</feature>
<feature type="domain" description="Cilia- and flagella-associated protein 69 ARM repeats" evidence="2">
    <location>
        <begin position="410"/>
        <end position="804"/>
    </location>
</feature>
<evidence type="ECO:0000256" key="1">
    <source>
        <dbReference type="SAM" id="MobiDB-lite"/>
    </source>
</evidence>
<keyword evidence="4" id="KW-1185">Reference proteome</keyword>
<dbReference type="GO" id="GO:0097225">
    <property type="term" value="C:sperm midpiece"/>
    <property type="evidence" value="ECO:0007669"/>
    <property type="project" value="TreeGrafter"/>
</dbReference>
<proteinExistence type="predicted"/>
<dbReference type="EMBL" id="CADEBC010000602">
    <property type="protein sequence ID" value="CAB3259076.1"/>
    <property type="molecule type" value="Genomic_DNA"/>
</dbReference>